<dbReference type="Pfam" id="PF07963">
    <property type="entry name" value="N_methyl"/>
    <property type="match status" value="1"/>
</dbReference>
<keyword evidence="1" id="KW-0488">Methylation</keyword>
<dbReference type="GO" id="GO:0015628">
    <property type="term" value="P:protein secretion by the type II secretion system"/>
    <property type="evidence" value="ECO:0007669"/>
    <property type="project" value="InterPro"/>
</dbReference>
<dbReference type="PANTHER" id="PTHR30093:SF47">
    <property type="entry name" value="TYPE IV PILUS NON-CORE MINOR PILIN PILE"/>
    <property type="match status" value="1"/>
</dbReference>
<name>A0A550J8L9_9BACT</name>
<organism evidence="2 3">
    <name type="scientific">Trichloromonas acetexigens</name>
    <dbReference type="NCBI Taxonomy" id="38815"/>
    <lineage>
        <taxon>Bacteria</taxon>
        <taxon>Pseudomonadati</taxon>
        <taxon>Thermodesulfobacteriota</taxon>
        <taxon>Desulfuromonadia</taxon>
        <taxon>Desulfuromonadales</taxon>
        <taxon>Trichloromonadaceae</taxon>
        <taxon>Trichloromonas</taxon>
    </lineage>
</organism>
<dbReference type="Gene3D" id="3.30.700.10">
    <property type="entry name" value="Glycoprotein, Type 4 Pilin"/>
    <property type="match status" value="1"/>
</dbReference>
<dbReference type="PANTHER" id="PTHR30093">
    <property type="entry name" value="GENERAL SECRETION PATHWAY PROTEIN G"/>
    <property type="match status" value="1"/>
</dbReference>
<dbReference type="PRINTS" id="PR00813">
    <property type="entry name" value="BCTERIALGSPG"/>
</dbReference>
<dbReference type="InterPro" id="IPR045584">
    <property type="entry name" value="Pilin-like"/>
</dbReference>
<dbReference type="EMBL" id="VJVV01000010">
    <property type="protein sequence ID" value="TRO79546.1"/>
    <property type="molecule type" value="Genomic_DNA"/>
</dbReference>
<accession>A0A550J8L9</accession>
<dbReference type="InterPro" id="IPR012902">
    <property type="entry name" value="N_methyl_site"/>
</dbReference>
<dbReference type="GO" id="GO:0015627">
    <property type="term" value="C:type II protein secretion system complex"/>
    <property type="evidence" value="ECO:0007669"/>
    <property type="project" value="InterPro"/>
</dbReference>
<dbReference type="SUPFAM" id="SSF54523">
    <property type="entry name" value="Pili subunits"/>
    <property type="match status" value="1"/>
</dbReference>
<keyword evidence="3" id="KW-1185">Reference proteome</keyword>
<evidence type="ECO:0000313" key="2">
    <source>
        <dbReference type="EMBL" id="TRO79546.1"/>
    </source>
</evidence>
<protein>
    <submittedName>
        <fullName evidence="2">Type II secretion system protein</fullName>
    </submittedName>
</protein>
<proteinExistence type="predicted"/>
<sequence>MRFSSARGLTLVELLVAMAILSVLAAAVLPVAEVTVRRTKEIELRRALREIRSAIDAYKEDYDKAVKDNTLPGGASLGDSGYPEDLETLVTGKDWGGPNKIKRKYLRRIPSDPFDEYGDGWGLRSYADDADSTVWGGEDVYDVYSQSGRTALDGTSYSTW</sequence>
<evidence type="ECO:0000256" key="1">
    <source>
        <dbReference type="ARBA" id="ARBA00022481"/>
    </source>
</evidence>
<dbReference type="OrthoDB" id="9790526at2"/>
<gene>
    <name evidence="2" type="ORF">FL622_13070</name>
</gene>
<dbReference type="InterPro" id="IPR000983">
    <property type="entry name" value="Bac_GSPG_pilin"/>
</dbReference>
<dbReference type="PROSITE" id="PS00409">
    <property type="entry name" value="PROKAR_NTER_METHYL"/>
    <property type="match status" value="1"/>
</dbReference>
<dbReference type="AlphaFoldDB" id="A0A550J8L9"/>
<dbReference type="Proteomes" id="UP000317155">
    <property type="component" value="Unassembled WGS sequence"/>
</dbReference>
<evidence type="ECO:0000313" key="3">
    <source>
        <dbReference type="Proteomes" id="UP000317155"/>
    </source>
</evidence>
<reference evidence="2 3" key="1">
    <citation type="submission" date="2019-07" db="EMBL/GenBank/DDBJ databases">
        <title>Insights of Desulfuromonas acetexigens electromicrobiology.</title>
        <authorList>
            <person name="Katuri K."/>
            <person name="Sapireddy V."/>
            <person name="Shaw D.R."/>
            <person name="Saikaly P."/>
        </authorList>
    </citation>
    <scope>NUCLEOTIDE SEQUENCE [LARGE SCALE GENOMIC DNA]</scope>
    <source>
        <strain evidence="2 3">2873</strain>
    </source>
</reference>
<comment type="caution">
    <text evidence="2">The sequence shown here is derived from an EMBL/GenBank/DDBJ whole genome shotgun (WGS) entry which is preliminary data.</text>
</comment>
<dbReference type="NCBIfam" id="TIGR02532">
    <property type="entry name" value="IV_pilin_GFxxxE"/>
    <property type="match status" value="1"/>
</dbReference>